<dbReference type="CDD" id="cd12441">
    <property type="entry name" value="RRM_Nup53_like"/>
    <property type="match status" value="1"/>
</dbReference>
<sequence>MRGSSFPARYGFNAPRTRRSRLFYFFVRFVVPRVGSIFVLVDTIRYDTIKIVDSPTNDFVPDSFRLSVEGVGPTDRGRKSVVSSVRIAALRMTALQIPQHVVLNETVRMQCNFNLDKETLYSVKWYKDGHEFYRYVPRDVPAVQTFRVPGVNVNIRNSTERSVVLSNVNLTSSGRYRCEVSAEAPAFQTVSDHADMMVVVLPDEGPRITGRRSRYQVGEVVRMNCTSAPSKPAALLTWFINGDPADAKYLKGPHITAVDEKGLETAVLGLEFRVANKHFKRGDMKLKCLATIATVYLQSNEESVEGDERILKAPVMESRETRAQSRTRNDLISVFAKDKYDVGTVKDYEARIDLRGWRHEQPEIHLRYVYNGKQKFVIRTMEPMALGSPVGSPMQSPGSPGTSAYLPNFLLGDTTTPAKISLTSPQDTPRQLHIGHAPLTSPLSHYGTPDYRTNRQKAVFGGNTPNTSQMVTESHTGGPPTRGLFDTLDTSQTASPYVSAANQSLSSNQQPRYLTNTVMNTSLFSESSLNPNANESQGLLQWVTVFGFPPSDLNSVLAHVSSRVRIVDKHPPPHAQSNWIHLKCASEQEAQRALACNGNVVSGSVMIGVIPCTDEGVTMGNDKENRPRMNGSGVKCFSNLGRVTQSPDYSTPRTPVRIQNVRPLAVGYNQNLSPQSVRTPENVPQKSTGLVSKAMEYMFGW</sequence>
<evidence type="ECO:0000256" key="4">
    <source>
        <dbReference type="ARBA" id="ARBA00022448"/>
    </source>
</evidence>
<dbReference type="GO" id="GO:0051028">
    <property type="term" value="P:mRNA transport"/>
    <property type="evidence" value="ECO:0007669"/>
    <property type="project" value="UniProtKB-UniRule"/>
</dbReference>
<dbReference type="GO" id="GO:0005643">
    <property type="term" value="C:nuclear pore"/>
    <property type="evidence" value="ECO:0007669"/>
    <property type="project" value="UniProtKB-SubCell"/>
</dbReference>
<evidence type="ECO:0000313" key="16">
    <source>
        <dbReference type="RefSeq" id="XP_017883373.1"/>
    </source>
</evidence>
<dbReference type="PANTHER" id="PTHR21261">
    <property type="entry name" value="BEAT PROTEIN"/>
    <property type="match status" value="1"/>
</dbReference>
<dbReference type="PROSITE" id="PS51472">
    <property type="entry name" value="RRM_NUP35"/>
    <property type="match status" value="1"/>
</dbReference>
<evidence type="ECO:0000256" key="3">
    <source>
        <dbReference type="ARBA" id="ARBA00016439"/>
    </source>
</evidence>
<dbReference type="InterPro" id="IPR007846">
    <property type="entry name" value="RRM_NUP35_dom"/>
</dbReference>
<dbReference type="AlphaFoldDB" id="A0AAJ7J2P2"/>
<dbReference type="GeneID" id="108626930"/>
<dbReference type="InterPro" id="IPR036179">
    <property type="entry name" value="Ig-like_dom_sf"/>
</dbReference>
<comment type="similarity">
    <text evidence="2">Belongs to the Nup35 family.</text>
</comment>
<evidence type="ECO:0000256" key="6">
    <source>
        <dbReference type="ARBA" id="ARBA00022927"/>
    </source>
</evidence>
<dbReference type="GO" id="GO:0015031">
    <property type="term" value="P:protein transport"/>
    <property type="evidence" value="ECO:0007669"/>
    <property type="project" value="UniProtKB-KW"/>
</dbReference>
<evidence type="ECO:0000256" key="7">
    <source>
        <dbReference type="ARBA" id="ARBA00023010"/>
    </source>
</evidence>
<dbReference type="Pfam" id="PF13895">
    <property type="entry name" value="Ig_2"/>
    <property type="match status" value="1"/>
</dbReference>
<feature type="domain" description="Ig-like" evidence="13">
    <location>
        <begin position="104"/>
        <end position="191"/>
    </location>
</feature>
<keyword evidence="9 12" id="KW-0539">Nucleus</keyword>
<organism evidence="15 16">
    <name type="scientific">Ceratina calcarata</name>
    <dbReference type="NCBI Taxonomy" id="156304"/>
    <lineage>
        <taxon>Eukaryota</taxon>
        <taxon>Metazoa</taxon>
        <taxon>Ecdysozoa</taxon>
        <taxon>Arthropoda</taxon>
        <taxon>Hexapoda</taxon>
        <taxon>Insecta</taxon>
        <taxon>Pterygota</taxon>
        <taxon>Neoptera</taxon>
        <taxon>Endopterygota</taxon>
        <taxon>Hymenoptera</taxon>
        <taxon>Apocrita</taxon>
        <taxon>Aculeata</taxon>
        <taxon>Apoidea</taxon>
        <taxon>Anthophila</taxon>
        <taxon>Apidae</taxon>
        <taxon>Ceratina</taxon>
        <taxon>Zadontomerus</taxon>
    </lineage>
</organism>
<dbReference type="GO" id="GO:0003676">
    <property type="term" value="F:nucleic acid binding"/>
    <property type="evidence" value="ECO:0007669"/>
    <property type="project" value="InterPro"/>
</dbReference>
<keyword evidence="5 12" id="KW-0509">mRNA transport</keyword>
<dbReference type="SMART" id="SM00409">
    <property type="entry name" value="IG"/>
    <property type="match status" value="1"/>
</dbReference>
<dbReference type="InterPro" id="IPR012677">
    <property type="entry name" value="Nucleotide-bd_a/b_plait_sf"/>
</dbReference>
<keyword evidence="7" id="KW-0811">Translocation</keyword>
<keyword evidence="15" id="KW-1185">Reference proteome</keyword>
<name>A0AAJ7J2P2_9HYME</name>
<keyword evidence="4 12" id="KW-0813">Transport</keyword>
<feature type="domain" description="Ig-like" evidence="13">
    <location>
        <begin position="206"/>
        <end position="242"/>
    </location>
</feature>
<dbReference type="Gene3D" id="3.30.70.330">
    <property type="match status" value="1"/>
</dbReference>
<dbReference type="FunFam" id="2.60.40.10:FF:000437">
    <property type="entry name" value="Beat-IIIc, isoform A"/>
    <property type="match status" value="1"/>
</dbReference>
<dbReference type="FunFam" id="3.30.70.330:FF:000095">
    <property type="entry name" value="Putative Nucleoporin NUP53"/>
    <property type="match status" value="1"/>
</dbReference>
<dbReference type="PROSITE" id="PS50835">
    <property type="entry name" value="IG_LIKE"/>
    <property type="match status" value="2"/>
</dbReference>
<keyword evidence="8 12" id="KW-0906">Nuclear pore complex</keyword>
<comment type="subcellular location">
    <subcellularLocation>
        <location evidence="1">Nucleus</location>
        <location evidence="1">Nuclear pore complex</location>
    </subcellularLocation>
</comment>
<dbReference type="InterPro" id="IPR035979">
    <property type="entry name" value="RBD_domain_sf"/>
</dbReference>
<evidence type="ECO:0000313" key="15">
    <source>
        <dbReference type="Proteomes" id="UP000694925"/>
    </source>
</evidence>
<dbReference type="RefSeq" id="XP_017883373.1">
    <property type="nucleotide sequence ID" value="XM_018027884.2"/>
</dbReference>
<evidence type="ECO:0000256" key="11">
    <source>
        <dbReference type="ARBA" id="ARBA00030250"/>
    </source>
</evidence>
<evidence type="ECO:0000256" key="8">
    <source>
        <dbReference type="ARBA" id="ARBA00023132"/>
    </source>
</evidence>
<dbReference type="SUPFAM" id="SSF48726">
    <property type="entry name" value="Immunoglobulin"/>
    <property type="match status" value="1"/>
</dbReference>
<feature type="domain" description="RRM Nup35-type" evidence="14">
    <location>
        <begin position="537"/>
        <end position="619"/>
    </location>
</feature>
<dbReference type="Proteomes" id="UP000694925">
    <property type="component" value="Unplaced"/>
</dbReference>
<dbReference type="PANTHER" id="PTHR21261:SF15">
    <property type="entry name" value="BEATEN PATH IIIA, ISOFORM D-RELATED"/>
    <property type="match status" value="1"/>
</dbReference>
<evidence type="ECO:0000256" key="5">
    <source>
        <dbReference type="ARBA" id="ARBA00022816"/>
    </source>
</evidence>
<dbReference type="Gene3D" id="2.60.40.10">
    <property type="entry name" value="Immunoglobulins"/>
    <property type="match status" value="2"/>
</dbReference>
<evidence type="ECO:0000256" key="10">
    <source>
        <dbReference type="ARBA" id="ARBA00029997"/>
    </source>
</evidence>
<proteinExistence type="inferred from homology"/>
<dbReference type="InterPro" id="IPR003599">
    <property type="entry name" value="Ig_sub"/>
</dbReference>
<evidence type="ECO:0000259" key="14">
    <source>
        <dbReference type="PROSITE" id="PS51472"/>
    </source>
</evidence>
<protein>
    <recommendedName>
        <fullName evidence="3">Nucleoporin NUP35</fullName>
    </recommendedName>
    <alternativeName>
        <fullName evidence="11">35 kDa nucleoporin</fullName>
    </alternativeName>
    <alternativeName>
        <fullName evidence="10">Nucleoporin NUP53</fullName>
    </alternativeName>
</protein>
<dbReference type="Pfam" id="PF05172">
    <property type="entry name" value="RRM_Nup35"/>
    <property type="match status" value="1"/>
</dbReference>
<evidence type="ECO:0000256" key="9">
    <source>
        <dbReference type="ARBA" id="ARBA00023242"/>
    </source>
</evidence>
<dbReference type="InterPro" id="IPR013783">
    <property type="entry name" value="Ig-like_fold"/>
</dbReference>
<dbReference type="KEGG" id="ccal:108626930"/>
<evidence type="ECO:0000256" key="2">
    <source>
        <dbReference type="ARBA" id="ARBA00009454"/>
    </source>
</evidence>
<accession>A0AAJ7J2P2</accession>
<dbReference type="InterPro" id="IPR007110">
    <property type="entry name" value="Ig-like_dom"/>
</dbReference>
<evidence type="ECO:0000256" key="12">
    <source>
        <dbReference type="PROSITE-ProRule" id="PRU00804"/>
    </source>
</evidence>
<evidence type="ECO:0000259" key="13">
    <source>
        <dbReference type="PROSITE" id="PS50835"/>
    </source>
</evidence>
<evidence type="ECO:0000256" key="1">
    <source>
        <dbReference type="ARBA" id="ARBA00004567"/>
    </source>
</evidence>
<reference evidence="16" key="1">
    <citation type="submission" date="2025-08" db="UniProtKB">
        <authorList>
            <consortium name="RefSeq"/>
        </authorList>
    </citation>
    <scope>IDENTIFICATION</scope>
    <source>
        <tissue evidence="16">Whole body</tissue>
    </source>
</reference>
<dbReference type="SUPFAM" id="SSF54928">
    <property type="entry name" value="RNA-binding domain, RBD"/>
    <property type="match status" value="1"/>
</dbReference>
<gene>
    <name evidence="16" type="primary">LOC108626930</name>
</gene>
<keyword evidence="6" id="KW-0653">Protein transport</keyword>